<protein>
    <recommendedName>
        <fullName evidence="3">Aldose 1-epimerase</fullName>
    </recommendedName>
</protein>
<dbReference type="Gene3D" id="2.70.98.10">
    <property type="match status" value="1"/>
</dbReference>
<organism evidence="1 2">
    <name type="scientific">Halomonas beimenensis</name>
    <dbReference type="NCBI Taxonomy" id="475662"/>
    <lineage>
        <taxon>Bacteria</taxon>
        <taxon>Pseudomonadati</taxon>
        <taxon>Pseudomonadota</taxon>
        <taxon>Gammaproteobacteria</taxon>
        <taxon>Oceanospirillales</taxon>
        <taxon>Halomonadaceae</taxon>
        <taxon>Halomonas</taxon>
    </lineage>
</organism>
<reference evidence="1 2" key="1">
    <citation type="journal article" date="2017" name="Sci. Rep.">
        <title>Revealing the Saline Adaptation Strategies of the Halophilic Bacterium Halomonas beimenensis through High-throughput Omics and Transposon Mutagenesis Approaches.</title>
        <authorList>
            <person name="Chen Y.H."/>
            <person name="Lin S.S."/>
            <person name="Shyu Y.T."/>
        </authorList>
    </citation>
    <scope>NUCLEOTIDE SEQUENCE [LARGE SCALE GENOMIC DNA]</scope>
    <source>
        <strain evidence="1 2">NTU-111</strain>
    </source>
</reference>
<dbReference type="RefSeq" id="WP_097789411.1">
    <property type="nucleotide sequence ID" value="NZ_BAAADT010000034.1"/>
</dbReference>
<evidence type="ECO:0000313" key="1">
    <source>
        <dbReference type="EMBL" id="ATJ83030.1"/>
    </source>
</evidence>
<dbReference type="Pfam" id="PF01263">
    <property type="entry name" value="Aldose_epim"/>
    <property type="match status" value="1"/>
</dbReference>
<dbReference type="CDD" id="cd09021">
    <property type="entry name" value="Aldose_epim_Ec_YphB"/>
    <property type="match status" value="1"/>
</dbReference>
<accession>A0A291P810</accession>
<dbReference type="EMBL" id="CP021435">
    <property type="protein sequence ID" value="ATJ83030.1"/>
    <property type="molecule type" value="Genomic_DNA"/>
</dbReference>
<keyword evidence="2" id="KW-1185">Reference proteome</keyword>
<gene>
    <name evidence="1" type="ORF">BEI_2043</name>
</gene>
<dbReference type="InterPro" id="IPR008183">
    <property type="entry name" value="Aldose_1/G6P_1-epimerase"/>
</dbReference>
<dbReference type="GO" id="GO:0016853">
    <property type="term" value="F:isomerase activity"/>
    <property type="evidence" value="ECO:0007669"/>
    <property type="project" value="InterPro"/>
</dbReference>
<dbReference type="Proteomes" id="UP000219993">
    <property type="component" value="Chromosome"/>
</dbReference>
<evidence type="ECO:0008006" key="3">
    <source>
        <dbReference type="Google" id="ProtNLM"/>
    </source>
</evidence>
<dbReference type="GO" id="GO:0030246">
    <property type="term" value="F:carbohydrate binding"/>
    <property type="evidence" value="ECO:0007669"/>
    <property type="project" value="InterPro"/>
</dbReference>
<dbReference type="GO" id="GO:0005975">
    <property type="term" value="P:carbohydrate metabolic process"/>
    <property type="evidence" value="ECO:0007669"/>
    <property type="project" value="InterPro"/>
</dbReference>
<dbReference type="AlphaFoldDB" id="A0A291P810"/>
<dbReference type="KEGG" id="hbe:BEI_2043"/>
<dbReference type="SUPFAM" id="SSF74650">
    <property type="entry name" value="Galactose mutarotase-like"/>
    <property type="match status" value="1"/>
</dbReference>
<evidence type="ECO:0000313" key="2">
    <source>
        <dbReference type="Proteomes" id="UP000219993"/>
    </source>
</evidence>
<proteinExistence type="predicted"/>
<dbReference type="InterPro" id="IPR011013">
    <property type="entry name" value="Gal_mutarotase_sf_dom"/>
</dbReference>
<name>A0A291P810_9GAMM</name>
<dbReference type="InterPro" id="IPR014718">
    <property type="entry name" value="GH-type_carb-bd"/>
</dbReference>
<dbReference type="OrthoDB" id="9808779at2"/>
<sequence>MAATLELAAPPWRLVLAPSVGGAVARLTLGGRDVLRPLEAERADTAEAVRHSAGYMLAPYSNRIADAAFPWDGETVRLARNFGDHPHSLHGVAWQRAWAVEAQDATGATLVLDHDGDADWPWRCRLRQRWRLDGARLTLALEVENRDDRDMPAGLGWHPYFLREGLEVAFRCDGVWLSDARQLPERHVPVPAGWDFAARRPVGSPGLDHCFTGWAREARLAWPSRGHAVTLTASEALTHLVVFTPEGRDFVGIEPVSHANDALNMADPAAAGMHRLAPGERLVGHIHLTAEIAS</sequence>